<dbReference type="Proteomes" id="UP000092993">
    <property type="component" value="Unassembled WGS sequence"/>
</dbReference>
<evidence type="ECO:0000313" key="3">
    <source>
        <dbReference type="Proteomes" id="UP000092993"/>
    </source>
</evidence>
<name>A0A1C7MR21_GRIFR</name>
<feature type="region of interest" description="Disordered" evidence="1">
    <location>
        <begin position="108"/>
        <end position="163"/>
    </location>
</feature>
<reference evidence="2 3" key="1">
    <citation type="submission" date="2016-03" db="EMBL/GenBank/DDBJ databases">
        <title>Whole genome sequencing of Grifola frondosa 9006-11.</title>
        <authorList>
            <person name="Min B."/>
            <person name="Park H."/>
            <person name="Kim J.-G."/>
            <person name="Cho H."/>
            <person name="Oh Y.-L."/>
            <person name="Kong W.-S."/>
            <person name="Choi I.-G."/>
        </authorList>
    </citation>
    <scope>NUCLEOTIDE SEQUENCE [LARGE SCALE GENOMIC DNA]</scope>
    <source>
        <strain evidence="2 3">9006-11</strain>
    </source>
</reference>
<sequence>MSTDQIHFSLSQLSLHSGAASEVEDWDRSMELQSDSSGLRTPRNTVIFPIESANDGDAARTPVRDGQSRTQAKRTLSELLKLHAEKGTDVNFSPEEASRLAEVLGQWINSGPSPYEAEDDFFSRPHSQDDSSLTTKRPPSSDTSSRPRGQSESVVIISGGIQS</sequence>
<gene>
    <name evidence="2" type="ORF">A0H81_02331</name>
</gene>
<evidence type="ECO:0000313" key="2">
    <source>
        <dbReference type="EMBL" id="OBZ77394.1"/>
    </source>
</evidence>
<feature type="compositionally biased region" description="Low complexity" evidence="1">
    <location>
        <begin position="134"/>
        <end position="148"/>
    </location>
</feature>
<comment type="caution">
    <text evidence="2">The sequence shown here is derived from an EMBL/GenBank/DDBJ whole genome shotgun (WGS) entry which is preliminary data.</text>
</comment>
<keyword evidence="3" id="KW-1185">Reference proteome</keyword>
<accession>A0A1C7MR21</accession>
<proteinExistence type="predicted"/>
<dbReference type="OrthoDB" id="3247268at2759"/>
<dbReference type="OMA" id="DWDRSET"/>
<protein>
    <submittedName>
        <fullName evidence="2">Uncharacterized protein</fullName>
    </submittedName>
</protein>
<organism evidence="2 3">
    <name type="scientific">Grifola frondosa</name>
    <name type="common">Maitake</name>
    <name type="synonym">Polyporus frondosus</name>
    <dbReference type="NCBI Taxonomy" id="5627"/>
    <lineage>
        <taxon>Eukaryota</taxon>
        <taxon>Fungi</taxon>
        <taxon>Dikarya</taxon>
        <taxon>Basidiomycota</taxon>
        <taxon>Agaricomycotina</taxon>
        <taxon>Agaricomycetes</taxon>
        <taxon>Polyporales</taxon>
        <taxon>Grifolaceae</taxon>
        <taxon>Grifola</taxon>
    </lineage>
</organism>
<evidence type="ECO:0000256" key="1">
    <source>
        <dbReference type="SAM" id="MobiDB-lite"/>
    </source>
</evidence>
<feature type="region of interest" description="Disordered" evidence="1">
    <location>
        <begin position="50"/>
        <end position="72"/>
    </location>
</feature>
<dbReference type="AlphaFoldDB" id="A0A1C7MR21"/>
<dbReference type="EMBL" id="LUGG01000002">
    <property type="protein sequence ID" value="OBZ77394.1"/>
    <property type="molecule type" value="Genomic_DNA"/>
</dbReference>